<dbReference type="EMBL" id="POTM01000068">
    <property type="protein sequence ID" value="TLH58321.1"/>
    <property type="molecule type" value="Genomic_DNA"/>
</dbReference>
<dbReference type="Proteomes" id="UP000309984">
    <property type="component" value="Unassembled WGS sequence"/>
</dbReference>
<sequence>MFSHTPIATTTRRRTRLVIGASVCLGIAIATVSIAPASPAYADTVAYLVNVTVRPGYNFPNADAAISYGNEICDKVEAARGYADLKSDVIADFSNADDYQAAYLINQAVGELCPTEIWQLRQLAATHYGRT</sequence>
<dbReference type="AlphaFoldDB" id="A0A7I7ZWM9"/>
<dbReference type="Pfam" id="PF05305">
    <property type="entry name" value="DUF732"/>
    <property type="match status" value="1"/>
</dbReference>
<dbReference type="RefSeq" id="WP_138251330.1">
    <property type="nucleotide sequence ID" value="NZ_AP022616.1"/>
</dbReference>
<proteinExistence type="predicted"/>
<dbReference type="InterPro" id="IPR007969">
    <property type="entry name" value="DUF732"/>
</dbReference>
<gene>
    <name evidence="1" type="ORF">C1S79_27815</name>
</gene>
<evidence type="ECO:0000313" key="1">
    <source>
        <dbReference type="EMBL" id="TLH58321.1"/>
    </source>
</evidence>
<evidence type="ECO:0000313" key="2">
    <source>
        <dbReference type="Proteomes" id="UP000309984"/>
    </source>
</evidence>
<reference evidence="1 2" key="1">
    <citation type="submission" date="2018-01" db="EMBL/GenBank/DDBJ databases">
        <title>Comparative genomics of Mycobacterium mucogenicum and Mycobacterium neoaurum clade members emphasizing tRNA and non-coding RNA.</title>
        <authorList>
            <person name="Behra P.R.K."/>
            <person name="Pettersson B.M.F."/>
            <person name="Das S."/>
            <person name="Dasgupta S."/>
            <person name="Kirsebom L.A."/>
        </authorList>
    </citation>
    <scope>NUCLEOTIDE SEQUENCE [LARGE SCALE GENOMIC DNA]</scope>
    <source>
        <strain evidence="1 2">DSM 45104</strain>
    </source>
</reference>
<organism evidence="1 2">
    <name type="scientific">Mycolicibacterium phocaicum</name>
    <dbReference type="NCBI Taxonomy" id="319706"/>
    <lineage>
        <taxon>Bacteria</taxon>
        <taxon>Bacillati</taxon>
        <taxon>Actinomycetota</taxon>
        <taxon>Actinomycetes</taxon>
        <taxon>Mycobacteriales</taxon>
        <taxon>Mycobacteriaceae</taxon>
        <taxon>Mycolicibacterium</taxon>
    </lineage>
</organism>
<comment type="caution">
    <text evidence="1">The sequence shown here is derived from an EMBL/GenBank/DDBJ whole genome shotgun (WGS) entry which is preliminary data.</text>
</comment>
<protein>
    <submittedName>
        <fullName evidence="1">DUF732 domain-containing protein</fullName>
    </submittedName>
</protein>
<accession>A0A7I7ZWM9</accession>
<keyword evidence="2" id="KW-1185">Reference proteome</keyword>
<name>A0A7I7ZWM9_9MYCO</name>